<dbReference type="eggNOG" id="ENOG502R4RE">
    <property type="taxonomic scope" value="Eukaryota"/>
</dbReference>
<dbReference type="STRING" id="5786.F0Z6J7"/>
<sequence>MNVIKICKEFKLIDLICKEILFSTNNNSSNNNNEIPSSWDVKEMIISLLNINNKNNSNNFINIEKTINNSDSNNNIIYTFKIELSESSSTPNLFEKLNNKIISFYGIKNNFKFIVLDNQINNSNNNNNKNNDSNNVSDTLIIKNLPKLIFLNYSGSGGSNDESRILNSFKSIWSYFGQIKNLEILKNDIITFDIIFQFSNIKDSLECFNKIKSKKLVYVDGRKEQVINNLEIEFNFNNYLSNENIRKRKFNKELLELKLREKKEKERQEKLKQEEQERLEKENRDRESERIEKEKQEKELQLQIELDQLKAEIEEEKRRIKKEKEEKKKLKLERKRKRGQEEELEKENQRYEMELNQRLEDEYRLKQQRSQQEEERQQQHHYQQQVLYNKRQQQQYEYEQKLLNQIRKEEEKEEIDSIEFEKEESRINEQKEKQLLTPENIQFQIDRLNQWIDHLNRIIVLKSKNESVASSEESSSSSIHSYKMIWQLPSRNNENNYYKSIENKMNQENIYVKGKSIIPSTSKIGINVLYNNEESDKCKNNEERIHDKFGNSTEINLKSKELELKEMILKKRLLFS</sequence>
<dbReference type="GeneID" id="10503434"/>
<feature type="region of interest" description="Disordered" evidence="1">
    <location>
        <begin position="270"/>
        <end position="293"/>
    </location>
</feature>
<dbReference type="VEuPathDB" id="AmoebaDB:DICPUDRAFT_146665"/>
<organism evidence="2 3">
    <name type="scientific">Dictyostelium purpureum</name>
    <name type="common">Slime mold</name>
    <dbReference type="NCBI Taxonomy" id="5786"/>
    <lineage>
        <taxon>Eukaryota</taxon>
        <taxon>Amoebozoa</taxon>
        <taxon>Evosea</taxon>
        <taxon>Eumycetozoa</taxon>
        <taxon>Dictyostelia</taxon>
        <taxon>Dictyosteliales</taxon>
        <taxon>Dictyosteliaceae</taxon>
        <taxon>Dictyostelium</taxon>
    </lineage>
</organism>
<reference evidence="3" key="1">
    <citation type="journal article" date="2011" name="Genome Biol.">
        <title>Comparative genomics of the social amoebae Dictyostelium discoideum and Dictyostelium purpureum.</title>
        <authorList>
            <consortium name="US DOE Joint Genome Institute (JGI-PGF)"/>
            <person name="Sucgang R."/>
            <person name="Kuo A."/>
            <person name="Tian X."/>
            <person name="Salerno W."/>
            <person name="Parikh A."/>
            <person name="Feasley C.L."/>
            <person name="Dalin E."/>
            <person name="Tu H."/>
            <person name="Huang E."/>
            <person name="Barry K."/>
            <person name="Lindquist E."/>
            <person name="Shapiro H."/>
            <person name="Bruce D."/>
            <person name="Schmutz J."/>
            <person name="Salamov A."/>
            <person name="Fey P."/>
            <person name="Gaudet P."/>
            <person name="Anjard C."/>
            <person name="Babu M.M."/>
            <person name="Basu S."/>
            <person name="Bushmanova Y."/>
            <person name="van der Wel H."/>
            <person name="Katoh-Kurasawa M."/>
            <person name="Dinh C."/>
            <person name="Coutinho P.M."/>
            <person name="Saito T."/>
            <person name="Elias M."/>
            <person name="Schaap P."/>
            <person name="Kay R.R."/>
            <person name="Henrissat B."/>
            <person name="Eichinger L."/>
            <person name="Rivero F."/>
            <person name="Putnam N.H."/>
            <person name="West C.M."/>
            <person name="Loomis W.F."/>
            <person name="Chisholm R.L."/>
            <person name="Shaulsky G."/>
            <person name="Strassmann J.E."/>
            <person name="Queller D.C."/>
            <person name="Kuspa A."/>
            <person name="Grigoriev I.V."/>
        </authorList>
    </citation>
    <scope>NUCLEOTIDE SEQUENCE [LARGE SCALE GENOMIC DNA]</scope>
    <source>
        <strain evidence="3">QSDP1</strain>
    </source>
</reference>
<dbReference type="Proteomes" id="UP000001064">
    <property type="component" value="Unassembled WGS sequence"/>
</dbReference>
<dbReference type="PANTHER" id="PTHR12484:SF4">
    <property type="entry name" value="A-KINASE ANCHOR PROTEIN 17A"/>
    <property type="match status" value="1"/>
</dbReference>
<evidence type="ECO:0008006" key="4">
    <source>
        <dbReference type="Google" id="ProtNLM"/>
    </source>
</evidence>
<dbReference type="OrthoDB" id="10685979at2759"/>
<dbReference type="PANTHER" id="PTHR12484">
    <property type="entry name" value="B-LYMPHOCYTE ANTIGEN-RELATED"/>
    <property type="match status" value="1"/>
</dbReference>
<accession>F0Z6J7</accession>
<gene>
    <name evidence="2" type="ORF">DICPUDRAFT_146665</name>
</gene>
<dbReference type="KEGG" id="dpp:DICPUDRAFT_146665"/>
<name>F0Z6J7_DICPU</name>
<protein>
    <recommendedName>
        <fullName evidence="4">RRM domain-containing protein</fullName>
    </recommendedName>
</protein>
<evidence type="ECO:0000256" key="1">
    <source>
        <dbReference type="SAM" id="MobiDB-lite"/>
    </source>
</evidence>
<proteinExistence type="predicted"/>
<dbReference type="OMA" id="WQYKENI"/>
<dbReference type="InParanoid" id="F0Z6J7"/>
<dbReference type="RefSeq" id="XP_003283051.1">
    <property type="nucleotide sequence ID" value="XM_003283003.1"/>
</dbReference>
<feature type="region of interest" description="Disordered" evidence="1">
    <location>
        <begin position="365"/>
        <end position="384"/>
    </location>
</feature>
<dbReference type="EMBL" id="GL870942">
    <property type="protein sequence ID" value="EGC40504.1"/>
    <property type="molecule type" value="Genomic_DNA"/>
</dbReference>
<dbReference type="InterPro" id="IPR056852">
    <property type="entry name" value="AK17A/B"/>
</dbReference>
<evidence type="ECO:0000313" key="2">
    <source>
        <dbReference type="EMBL" id="EGC40504.1"/>
    </source>
</evidence>
<feature type="compositionally biased region" description="Basic and acidic residues" evidence="1">
    <location>
        <begin position="365"/>
        <end position="378"/>
    </location>
</feature>
<keyword evidence="3" id="KW-1185">Reference proteome</keyword>
<dbReference type="Pfam" id="PF25015">
    <property type="entry name" value="RBD_AKAP-17A"/>
    <property type="match status" value="1"/>
</dbReference>
<dbReference type="AlphaFoldDB" id="F0Z6J7"/>
<evidence type="ECO:0000313" key="3">
    <source>
        <dbReference type="Proteomes" id="UP000001064"/>
    </source>
</evidence>